<dbReference type="KEGG" id="egl:EGR_04480"/>
<comment type="caution">
    <text evidence="1">The sequence shown here is derived from an EMBL/GenBank/DDBJ whole genome shotgun (WGS) entry which is preliminary data.</text>
</comment>
<dbReference type="Proteomes" id="UP000019149">
    <property type="component" value="Unassembled WGS sequence"/>
</dbReference>
<proteinExistence type="predicted"/>
<dbReference type="AlphaFoldDB" id="W6UQQ5"/>
<organism evidence="1 2">
    <name type="scientific">Echinococcus granulosus</name>
    <name type="common">Hydatid tapeworm</name>
    <dbReference type="NCBI Taxonomy" id="6210"/>
    <lineage>
        <taxon>Eukaryota</taxon>
        <taxon>Metazoa</taxon>
        <taxon>Spiralia</taxon>
        <taxon>Lophotrochozoa</taxon>
        <taxon>Platyhelminthes</taxon>
        <taxon>Cestoda</taxon>
        <taxon>Eucestoda</taxon>
        <taxon>Cyclophyllidea</taxon>
        <taxon>Taeniidae</taxon>
        <taxon>Echinococcus</taxon>
        <taxon>Echinococcus granulosus group</taxon>
    </lineage>
</organism>
<evidence type="ECO:0000313" key="1">
    <source>
        <dbReference type="EMBL" id="EUB60647.1"/>
    </source>
</evidence>
<evidence type="ECO:0000313" key="2">
    <source>
        <dbReference type="Proteomes" id="UP000019149"/>
    </source>
</evidence>
<dbReference type="CTD" id="36340195"/>
<dbReference type="RefSeq" id="XP_024351843.1">
    <property type="nucleotide sequence ID" value="XM_024493729.1"/>
</dbReference>
<keyword evidence="2" id="KW-1185">Reference proteome</keyword>
<dbReference type="GeneID" id="36340195"/>
<sequence length="112" mass="13199">MNGKAITSWDVSLPSKRTNDTPREYYLKGLTEASNWIRVAKKIKLNFFEKKNKSNRAHNFEKYLLFPFVKCIDSILEIARILPPPYNKRLTAVNPRIRRHVEKTRNFPAPLQ</sequence>
<name>W6UQQ5_ECHGR</name>
<protein>
    <submittedName>
        <fullName evidence="1">Uncharacterized protein</fullName>
    </submittedName>
</protein>
<dbReference type="EMBL" id="APAU02000028">
    <property type="protein sequence ID" value="EUB60647.1"/>
    <property type="molecule type" value="Genomic_DNA"/>
</dbReference>
<accession>W6UQQ5</accession>
<reference evidence="1 2" key="1">
    <citation type="journal article" date="2013" name="Nat. Genet.">
        <title>The genome of the hydatid tapeworm Echinococcus granulosus.</title>
        <authorList>
            <person name="Zheng H."/>
            <person name="Zhang W."/>
            <person name="Zhang L."/>
            <person name="Zhang Z."/>
            <person name="Li J."/>
            <person name="Lu G."/>
            <person name="Zhu Y."/>
            <person name="Wang Y."/>
            <person name="Huang Y."/>
            <person name="Liu J."/>
            <person name="Kang H."/>
            <person name="Chen J."/>
            <person name="Wang L."/>
            <person name="Chen A."/>
            <person name="Yu S."/>
            <person name="Gao Z."/>
            <person name="Jin L."/>
            <person name="Gu W."/>
            <person name="Wang Z."/>
            <person name="Zhao L."/>
            <person name="Shi B."/>
            <person name="Wen H."/>
            <person name="Lin R."/>
            <person name="Jones M.K."/>
            <person name="Brejova B."/>
            <person name="Vinar T."/>
            <person name="Zhao G."/>
            <person name="McManus D.P."/>
            <person name="Chen Z."/>
            <person name="Zhou Y."/>
            <person name="Wang S."/>
        </authorList>
    </citation>
    <scope>NUCLEOTIDE SEQUENCE [LARGE SCALE GENOMIC DNA]</scope>
</reference>
<gene>
    <name evidence="1" type="ORF">EGR_04480</name>
</gene>